<evidence type="ECO:0000313" key="2">
    <source>
        <dbReference type="Proteomes" id="UP000182977"/>
    </source>
</evidence>
<keyword evidence="2" id="KW-1185">Reference proteome</keyword>
<proteinExistence type="predicted"/>
<sequence length="307" mass="34039">MSAAVEIAIAQRRCAYTRERLMRARNELRALAPGTPWIPDAALAQADFEFELFATRAYGISPQSTEADGSAALHVFGLIRISPRSDALVVSVADATLPDLIRRFLPAYRPSDPEVGGAPGLRPVEVGHRQIALGRLDRPGRLIIEGTAPARWRRCLAGWTDELDAAGYLALWRTSPERLHPRELRQLRLFDSLYTRYGSHRRQVARLISGLIRRNAVFHYGAPSTCVDMWINPALDGAEIHIEWFDGPDHTTVIDLLTAPRCGLPLRVFDGGSSRLSPTYSIGLKAIDDPGVRLFLRHQVTVPGDKP</sequence>
<dbReference type="EMBL" id="LT629791">
    <property type="protein sequence ID" value="SDU77186.1"/>
    <property type="molecule type" value="Genomic_DNA"/>
</dbReference>
<accession>A0A1H2L9Q1</accession>
<gene>
    <name evidence="1" type="ORF">SAMN04488563_5449</name>
</gene>
<dbReference type="STRING" id="419479.SAMN04488563_5449"/>
<evidence type="ECO:0000313" key="1">
    <source>
        <dbReference type="EMBL" id="SDU77186.1"/>
    </source>
</evidence>
<organism evidence="1 2">
    <name type="scientific">Jiangella alkaliphila</name>
    <dbReference type="NCBI Taxonomy" id="419479"/>
    <lineage>
        <taxon>Bacteria</taxon>
        <taxon>Bacillati</taxon>
        <taxon>Actinomycetota</taxon>
        <taxon>Actinomycetes</taxon>
        <taxon>Jiangellales</taxon>
        <taxon>Jiangellaceae</taxon>
        <taxon>Jiangella</taxon>
    </lineage>
</organism>
<dbReference type="Proteomes" id="UP000182977">
    <property type="component" value="Chromosome I"/>
</dbReference>
<dbReference type="RefSeq" id="WP_046772411.1">
    <property type="nucleotide sequence ID" value="NZ_LBMC01000061.1"/>
</dbReference>
<protein>
    <submittedName>
        <fullName evidence="1">Uncharacterized protein</fullName>
    </submittedName>
</protein>
<dbReference type="AlphaFoldDB" id="A0A1H2L9Q1"/>
<reference evidence="2" key="1">
    <citation type="submission" date="2016-10" db="EMBL/GenBank/DDBJ databases">
        <authorList>
            <person name="Varghese N."/>
            <person name="Submissions S."/>
        </authorList>
    </citation>
    <scope>NUCLEOTIDE SEQUENCE [LARGE SCALE GENOMIC DNA]</scope>
    <source>
        <strain evidence="2">DSM 45079</strain>
    </source>
</reference>
<name>A0A1H2L9Q1_9ACTN</name>